<accession>A0A3S3S9N6</accession>
<dbReference type="InterPro" id="IPR012675">
    <property type="entry name" value="Beta-grasp_dom_sf"/>
</dbReference>
<dbReference type="PROSITE" id="PS51085">
    <property type="entry name" value="2FE2S_FER_2"/>
    <property type="match status" value="1"/>
</dbReference>
<dbReference type="SUPFAM" id="SSF54292">
    <property type="entry name" value="2Fe-2S ferredoxin-like"/>
    <property type="match status" value="1"/>
</dbReference>
<keyword evidence="3" id="KW-0408">Iron</keyword>
<reference evidence="6 7" key="1">
    <citation type="journal article" date="2018" name="Gigascience">
        <title>Genomes of trombidid mites reveal novel predicted allergens and laterally-transferred genes associated with secondary metabolism.</title>
        <authorList>
            <person name="Dong X."/>
            <person name="Chaisiri K."/>
            <person name="Xia D."/>
            <person name="Armstrong S.D."/>
            <person name="Fang Y."/>
            <person name="Donnelly M.J."/>
            <person name="Kadowaki T."/>
            <person name="McGarry J.W."/>
            <person name="Darby A.C."/>
            <person name="Makepeace B.L."/>
        </authorList>
    </citation>
    <scope>NUCLEOTIDE SEQUENCE [LARGE SCALE GENOMIC DNA]</scope>
    <source>
        <strain evidence="6">UoL-WK</strain>
    </source>
</reference>
<keyword evidence="4" id="KW-0411">Iron-sulfur</keyword>
<protein>
    <submittedName>
        <fullName evidence="6">Adrenodoxin-like protein</fullName>
    </submittedName>
</protein>
<dbReference type="InterPro" id="IPR036010">
    <property type="entry name" value="2Fe-2S_ferredoxin-like_sf"/>
</dbReference>
<dbReference type="Proteomes" id="UP000285301">
    <property type="component" value="Unassembled WGS sequence"/>
</dbReference>
<keyword evidence="2" id="KW-0479">Metal-binding</keyword>
<sequence length="112" mass="12333">IKVTFLKPSDERITVEVEEGDSLLDAVMNNDVGIDGFGACEGELCCSSCHLIFKKEDFEKLNSVASDEEQDLLDLAFGVTDTSRLGCQVKLTKDMDGIEVIVPEFISDQRVN</sequence>
<keyword evidence="7" id="KW-1185">Reference proteome</keyword>
<evidence type="ECO:0000256" key="2">
    <source>
        <dbReference type="ARBA" id="ARBA00022723"/>
    </source>
</evidence>
<feature type="non-terminal residue" evidence="6">
    <location>
        <position position="1"/>
    </location>
</feature>
<evidence type="ECO:0000313" key="6">
    <source>
        <dbReference type="EMBL" id="RWS11148.1"/>
    </source>
</evidence>
<dbReference type="GO" id="GO:0051537">
    <property type="term" value="F:2 iron, 2 sulfur cluster binding"/>
    <property type="evidence" value="ECO:0007669"/>
    <property type="project" value="UniProtKB-KW"/>
</dbReference>
<dbReference type="GO" id="GO:0140647">
    <property type="term" value="P:P450-containing electron transport chain"/>
    <property type="evidence" value="ECO:0007669"/>
    <property type="project" value="InterPro"/>
</dbReference>
<evidence type="ECO:0000256" key="3">
    <source>
        <dbReference type="ARBA" id="ARBA00023004"/>
    </source>
</evidence>
<dbReference type="PRINTS" id="PR00355">
    <property type="entry name" value="ADRENODOXIN"/>
</dbReference>
<name>A0A3S3S9N6_9ACAR</name>
<dbReference type="Gene3D" id="3.10.20.30">
    <property type="match status" value="1"/>
</dbReference>
<dbReference type="InterPro" id="IPR001055">
    <property type="entry name" value="Adrenodoxin-like"/>
</dbReference>
<dbReference type="GO" id="GO:0046872">
    <property type="term" value="F:metal ion binding"/>
    <property type="evidence" value="ECO:0007669"/>
    <property type="project" value="UniProtKB-KW"/>
</dbReference>
<evidence type="ECO:0000256" key="1">
    <source>
        <dbReference type="ARBA" id="ARBA00022714"/>
    </source>
</evidence>
<feature type="domain" description="2Fe-2S ferredoxin-type" evidence="5">
    <location>
        <begin position="1"/>
        <end position="106"/>
    </location>
</feature>
<dbReference type="PANTHER" id="PTHR23426:SF76">
    <property type="entry name" value="ADRENODOXIN-LIKE PROTEIN 2, MITOCHONDRIAL"/>
    <property type="match status" value="1"/>
</dbReference>
<dbReference type="GO" id="GO:0005739">
    <property type="term" value="C:mitochondrion"/>
    <property type="evidence" value="ECO:0007669"/>
    <property type="project" value="TreeGrafter"/>
</dbReference>
<dbReference type="Pfam" id="PF00111">
    <property type="entry name" value="Fer2"/>
    <property type="match status" value="1"/>
</dbReference>
<gene>
    <name evidence="6" type="ORF">B4U79_02308</name>
</gene>
<organism evidence="6 7">
    <name type="scientific">Dinothrombium tinctorium</name>
    <dbReference type="NCBI Taxonomy" id="1965070"/>
    <lineage>
        <taxon>Eukaryota</taxon>
        <taxon>Metazoa</taxon>
        <taxon>Ecdysozoa</taxon>
        <taxon>Arthropoda</taxon>
        <taxon>Chelicerata</taxon>
        <taxon>Arachnida</taxon>
        <taxon>Acari</taxon>
        <taxon>Acariformes</taxon>
        <taxon>Trombidiformes</taxon>
        <taxon>Prostigmata</taxon>
        <taxon>Anystina</taxon>
        <taxon>Parasitengona</taxon>
        <taxon>Trombidioidea</taxon>
        <taxon>Trombidiidae</taxon>
        <taxon>Dinothrombium</taxon>
    </lineage>
</organism>
<dbReference type="EMBL" id="NCKU01001823">
    <property type="protein sequence ID" value="RWS11148.1"/>
    <property type="molecule type" value="Genomic_DNA"/>
</dbReference>
<comment type="caution">
    <text evidence="6">The sequence shown here is derived from an EMBL/GenBank/DDBJ whole genome shotgun (WGS) entry which is preliminary data.</text>
</comment>
<evidence type="ECO:0000313" key="7">
    <source>
        <dbReference type="Proteomes" id="UP000285301"/>
    </source>
</evidence>
<keyword evidence="1" id="KW-0001">2Fe-2S</keyword>
<dbReference type="STRING" id="1965070.A0A3S3S9N6"/>
<evidence type="ECO:0000256" key="4">
    <source>
        <dbReference type="ARBA" id="ARBA00023014"/>
    </source>
</evidence>
<proteinExistence type="predicted"/>
<dbReference type="InterPro" id="IPR001041">
    <property type="entry name" value="2Fe-2S_ferredoxin-type"/>
</dbReference>
<evidence type="ECO:0000259" key="5">
    <source>
        <dbReference type="PROSITE" id="PS51085"/>
    </source>
</evidence>
<dbReference type="AlphaFoldDB" id="A0A3S3S9N6"/>
<dbReference type="PANTHER" id="PTHR23426">
    <property type="entry name" value="FERREDOXIN/ADRENODOXIN"/>
    <property type="match status" value="1"/>
</dbReference>
<dbReference type="OrthoDB" id="268593at2759"/>
<dbReference type="GO" id="GO:0009055">
    <property type="term" value="F:electron transfer activity"/>
    <property type="evidence" value="ECO:0007669"/>
    <property type="project" value="TreeGrafter"/>
</dbReference>